<accession>A0AAN7BKD1</accession>
<protein>
    <submittedName>
        <fullName evidence="2">Mis12-Mtw1 protein family-domain-containing protein</fullName>
    </submittedName>
</protein>
<dbReference type="InterPro" id="IPR013218">
    <property type="entry name" value="Dsn1/Mis13"/>
</dbReference>
<feature type="compositionally biased region" description="Low complexity" evidence="1">
    <location>
        <begin position="111"/>
        <end position="121"/>
    </location>
</feature>
<feature type="compositionally biased region" description="Low complexity" evidence="1">
    <location>
        <begin position="256"/>
        <end position="271"/>
    </location>
</feature>
<feature type="region of interest" description="Disordered" evidence="1">
    <location>
        <begin position="57"/>
        <end position="279"/>
    </location>
</feature>
<organism evidence="2 3">
    <name type="scientific">Podospora fimiseda</name>
    <dbReference type="NCBI Taxonomy" id="252190"/>
    <lineage>
        <taxon>Eukaryota</taxon>
        <taxon>Fungi</taxon>
        <taxon>Dikarya</taxon>
        <taxon>Ascomycota</taxon>
        <taxon>Pezizomycotina</taxon>
        <taxon>Sordariomycetes</taxon>
        <taxon>Sordariomycetidae</taxon>
        <taxon>Sordariales</taxon>
        <taxon>Podosporaceae</taxon>
        <taxon>Podospora</taxon>
    </lineage>
</organism>
<dbReference type="PANTHER" id="PTHR14778">
    <property type="entry name" value="KINETOCHORE-ASSOCIATED PROTEIN DSN1 HOMOLOG"/>
    <property type="match status" value="1"/>
</dbReference>
<feature type="compositionally biased region" description="Pro residues" evidence="1">
    <location>
        <begin position="189"/>
        <end position="200"/>
    </location>
</feature>
<reference evidence="2" key="2">
    <citation type="submission" date="2023-05" db="EMBL/GenBank/DDBJ databases">
        <authorList>
            <consortium name="Lawrence Berkeley National Laboratory"/>
            <person name="Steindorff A."/>
            <person name="Hensen N."/>
            <person name="Bonometti L."/>
            <person name="Westerberg I."/>
            <person name="Brannstrom I.O."/>
            <person name="Guillou S."/>
            <person name="Cros-Aarteil S."/>
            <person name="Calhoun S."/>
            <person name="Haridas S."/>
            <person name="Kuo A."/>
            <person name="Mondo S."/>
            <person name="Pangilinan J."/>
            <person name="Riley R."/>
            <person name="Labutti K."/>
            <person name="Andreopoulos B."/>
            <person name="Lipzen A."/>
            <person name="Chen C."/>
            <person name="Yanf M."/>
            <person name="Daum C."/>
            <person name="Ng V."/>
            <person name="Clum A."/>
            <person name="Ohm R."/>
            <person name="Martin F."/>
            <person name="Silar P."/>
            <person name="Natvig D."/>
            <person name="Lalanne C."/>
            <person name="Gautier V."/>
            <person name="Ament-Velasquez S.L."/>
            <person name="Kruys A."/>
            <person name="Hutchinson M.I."/>
            <person name="Powell A.J."/>
            <person name="Barry K."/>
            <person name="Miller A.N."/>
            <person name="Grigoriev I.V."/>
            <person name="Debuchy R."/>
            <person name="Gladieux P."/>
            <person name="Thoren M.H."/>
            <person name="Johannesson H."/>
        </authorList>
    </citation>
    <scope>NUCLEOTIDE SEQUENCE</scope>
    <source>
        <strain evidence="2">CBS 990.96</strain>
    </source>
</reference>
<dbReference type="GO" id="GO:0000444">
    <property type="term" value="C:MIS12/MIND type complex"/>
    <property type="evidence" value="ECO:0007669"/>
    <property type="project" value="InterPro"/>
</dbReference>
<dbReference type="PANTHER" id="PTHR14778:SF2">
    <property type="entry name" value="KINETOCHORE-ASSOCIATED PROTEIN DSN1 HOMOLOG"/>
    <property type="match status" value="1"/>
</dbReference>
<dbReference type="EMBL" id="MU865381">
    <property type="protein sequence ID" value="KAK4224878.1"/>
    <property type="molecule type" value="Genomic_DNA"/>
</dbReference>
<proteinExistence type="predicted"/>
<dbReference type="AlphaFoldDB" id="A0AAN7BKD1"/>
<feature type="compositionally biased region" description="Acidic residues" evidence="1">
    <location>
        <begin position="179"/>
        <end position="188"/>
    </location>
</feature>
<dbReference type="Proteomes" id="UP001301958">
    <property type="component" value="Unassembled WGS sequence"/>
</dbReference>
<name>A0AAN7BKD1_9PEZI</name>
<evidence type="ECO:0000313" key="3">
    <source>
        <dbReference type="Proteomes" id="UP001301958"/>
    </source>
</evidence>
<feature type="region of interest" description="Disordered" evidence="1">
    <location>
        <begin position="362"/>
        <end position="382"/>
    </location>
</feature>
<dbReference type="Pfam" id="PF08202">
    <property type="entry name" value="MIS13"/>
    <property type="match status" value="1"/>
</dbReference>
<evidence type="ECO:0000256" key="1">
    <source>
        <dbReference type="SAM" id="MobiDB-lite"/>
    </source>
</evidence>
<feature type="compositionally biased region" description="Basic and acidic residues" evidence="1">
    <location>
        <begin position="152"/>
        <end position="163"/>
    </location>
</feature>
<keyword evidence="3" id="KW-1185">Reference proteome</keyword>
<dbReference type="GO" id="GO:0051301">
    <property type="term" value="P:cell division"/>
    <property type="evidence" value="ECO:0007669"/>
    <property type="project" value="InterPro"/>
</dbReference>
<sequence length="549" mass="60650">MTTLVRTRQPLQVLSMSNLPERRSKRLAACALLTNTIAPAVYDEQDGDFLFTRGSKRVKTTAAAPEPEPEPVQETPPPPPGRRAGRPPKNSSIKRVASSPPPPPAPEPKIAKVAATPATTRRTSRRKSSLAAPPVQDEEPVLPKPKGRRKGRESAADKKLRLEQEEEAEAQAQLMNGIPEEEEEEGEEQPPPPPLPPLPKPKAKPGRRSTQRQQQQQEEEQPTPPQAPQTIALPFSDTPIQNRNKEFRKKGGNTGGRRSSLGLRGRRASSLIDNGQTALPHKTVDPSEFWKYISAEGLSEPRRMKQLLIWCGERALSAKPRGNSAGGSKGNSAVLGARAIQDQILKDFGSVSEFSDWFSREDDESVEEKKKRPAKPIKLEPNPINVQNDEKIAALEARIARLKSLKQSWTSLLSCPLPTIPPINHQDSSSSSPSSIPDPKYLSEKETEILNFLTNPQTNFGGFKRQVRTRLQNLQGDLEYEVDLLGDRIHKFDMRVGTAEREAEAVLRVCSERLREREQKEKKRVGTGGLSVFEVLRSLGRVVGGGEGG</sequence>
<dbReference type="GO" id="GO:0007059">
    <property type="term" value="P:chromosome segregation"/>
    <property type="evidence" value="ECO:0007669"/>
    <property type="project" value="InterPro"/>
</dbReference>
<reference evidence="2" key="1">
    <citation type="journal article" date="2023" name="Mol. Phylogenet. Evol.">
        <title>Genome-scale phylogeny and comparative genomics of the fungal order Sordariales.</title>
        <authorList>
            <person name="Hensen N."/>
            <person name="Bonometti L."/>
            <person name="Westerberg I."/>
            <person name="Brannstrom I.O."/>
            <person name="Guillou S."/>
            <person name="Cros-Aarteil S."/>
            <person name="Calhoun S."/>
            <person name="Haridas S."/>
            <person name="Kuo A."/>
            <person name="Mondo S."/>
            <person name="Pangilinan J."/>
            <person name="Riley R."/>
            <person name="LaButti K."/>
            <person name="Andreopoulos B."/>
            <person name="Lipzen A."/>
            <person name="Chen C."/>
            <person name="Yan M."/>
            <person name="Daum C."/>
            <person name="Ng V."/>
            <person name="Clum A."/>
            <person name="Steindorff A."/>
            <person name="Ohm R.A."/>
            <person name="Martin F."/>
            <person name="Silar P."/>
            <person name="Natvig D.O."/>
            <person name="Lalanne C."/>
            <person name="Gautier V."/>
            <person name="Ament-Velasquez S.L."/>
            <person name="Kruys A."/>
            <person name="Hutchinson M.I."/>
            <person name="Powell A.J."/>
            <person name="Barry K."/>
            <person name="Miller A.N."/>
            <person name="Grigoriev I.V."/>
            <person name="Debuchy R."/>
            <person name="Gladieux P."/>
            <person name="Hiltunen Thoren M."/>
            <person name="Johannesson H."/>
        </authorList>
    </citation>
    <scope>NUCLEOTIDE SEQUENCE</scope>
    <source>
        <strain evidence="2">CBS 990.96</strain>
    </source>
</reference>
<gene>
    <name evidence="2" type="ORF">QBC38DRAFT_532005</name>
</gene>
<feature type="compositionally biased region" description="Basic residues" evidence="1">
    <location>
        <begin position="201"/>
        <end position="210"/>
    </location>
</feature>
<comment type="caution">
    <text evidence="2">The sequence shown here is derived from an EMBL/GenBank/DDBJ whole genome shotgun (WGS) entry which is preliminary data.</text>
</comment>
<evidence type="ECO:0000313" key="2">
    <source>
        <dbReference type="EMBL" id="KAK4224878.1"/>
    </source>
</evidence>